<feature type="non-terminal residue" evidence="1">
    <location>
        <position position="1"/>
    </location>
</feature>
<reference evidence="1" key="1">
    <citation type="submission" date="2019-09" db="EMBL/GenBank/DDBJ databases">
        <title>Bird 10,000 Genomes (B10K) Project - Family phase.</title>
        <authorList>
            <person name="Zhang G."/>
        </authorList>
    </citation>
    <scope>NUCLEOTIDE SEQUENCE</scope>
    <source>
        <strain evidence="1">B10K-DU-025-06</strain>
        <tissue evidence="1">Mixed tissue sample</tissue>
    </source>
</reference>
<accession>A0A851YAB9</accession>
<dbReference type="AlphaFoldDB" id="A0A851YAB9"/>
<organism evidence="1 2">
    <name type="scientific">Eolophus roseicapilla</name>
    <name type="common">Galah cockatoo</name>
    <name type="synonym">Cacatua roseicapilla</name>
    <dbReference type="NCBI Taxonomy" id="176039"/>
    <lineage>
        <taxon>Eukaryota</taxon>
        <taxon>Metazoa</taxon>
        <taxon>Chordata</taxon>
        <taxon>Craniata</taxon>
        <taxon>Vertebrata</taxon>
        <taxon>Euteleostomi</taxon>
        <taxon>Archelosauria</taxon>
        <taxon>Archosauria</taxon>
        <taxon>Dinosauria</taxon>
        <taxon>Saurischia</taxon>
        <taxon>Theropoda</taxon>
        <taxon>Coelurosauria</taxon>
        <taxon>Aves</taxon>
        <taxon>Neognathae</taxon>
        <taxon>Neoaves</taxon>
        <taxon>Telluraves</taxon>
        <taxon>Australaves</taxon>
        <taxon>Psittaciformes</taxon>
        <taxon>Cacatuidae</taxon>
        <taxon>Eolophus</taxon>
    </lineage>
</organism>
<feature type="non-terminal residue" evidence="1">
    <location>
        <position position="88"/>
    </location>
</feature>
<dbReference type="Proteomes" id="UP000637704">
    <property type="component" value="Unassembled WGS sequence"/>
</dbReference>
<name>A0A851YAB9_EOLRO</name>
<keyword evidence="2" id="KW-1185">Reference proteome</keyword>
<dbReference type="EMBL" id="WBNI01007214">
    <property type="protein sequence ID" value="NXD74575.1"/>
    <property type="molecule type" value="Genomic_DNA"/>
</dbReference>
<protein>
    <submittedName>
        <fullName evidence="1">ENR1 protein</fullName>
    </submittedName>
</protein>
<evidence type="ECO:0000313" key="2">
    <source>
        <dbReference type="Proteomes" id="UP000637704"/>
    </source>
</evidence>
<gene>
    <name evidence="1" type="primary">Erv31_4</name>
    <name evidence="1" type="ORF">EOLROS_R15204</name>
</gene>
<evidence type="ECO:0000313" key="1">
    <source>
        <dbReference type="EMBL" id="NXD74575.1"/>
    </source>
</evidence>
<comment type="caution">
    <text evidence="1">The sequence shown here is derived from an EMBL/GenBank/DDBJ whole genome shotgun (WGS) entry which is preliminary data.</text>
</comment>
<sequence length="88" mass="10391">LWIWNNSWRKWDTWGNDIRNLTKKGKRWTLGRSIDQTWEAPGGLYWICGKYAYSELPKKWYGTCTLGTIRPSFFLLPINRGEKLGVPV</sequence>
<proteinExistence type="predicted"/>